<evidence type="ECO:0000256" key="1">
    <source>
        <dbReference type="SAM" id="MobiDB-lite"/>
    </source>
</evidence>
<dbReference type="InterPro" id="IPR050678">
    <property type="entry name" value="DNA_Partitioning_ATPase"/>
</dbReference>
<dbReference type="AlphaFoldDB" id="A0A2M7H2H7"/>
<dbReference type="CDD" id="cd02042">
    <property type="entry name" value="ParAB_family"/>
    <property type="match status" value="1"/>
</dbReference>
<dbReference type="InterPro" id="IPR027417">
    <property type="entry name" value="P-loop_NTPase"/>
</dbReference>
<evidence type="ECO:0000313" key="3">
    <source>
        <dbReference type="EMBL" id="PIW36389.1"/>
    </source>
</evidence>
<protein>
    <submittedName>
        <fullName evidence="3">Chromosome partitioning protein ParA</fullName>
    </submittedName>
</protein>
<dbReference type="Proteomes" id="UP000230292">
    <property type="component" value="Unassembled WGS sequence"/>
</dbReference>
<feature type="domain" description="AAA" evidence="2">
    <location>
        <begin position="3"/>
        <end position="178"/>
    </location>
</feature>
<dbReference type="SUPFAM" id="SSF52540">
    <property type="entry name" value="P-loop containing nucleoside triphosphate hydrolases"/>
    <property type="match status" value="1"/>
</dbReference>
<comment type="caution">
    <text evidence="3">The sequence shown here is derived from an EMBL/GenBank/DDBJ whole genome shotgun (WGS) entry which is preliminary data.</text>
</comment>
<dbReference type="PANTHER" id="PTHR13696">
    <property type="entry name" value="P-LOOP CONTAINING NUCLEOSIDE TRIPHOSPHATE HYDROLASE"/>
    <property type="match status" value="1"/>
</dbReference>
<accession>A0A2M7H2H7</accession>
<dbReference type="PANTHER" id="PTHR13696:SF52">
    <property type="entry name" value="PARA FAMILY PROTEIN CT_582"/>
    <property type="match status" value="1"/>
</dbReference>
<proteinExistence type="predicted"/>
<evidence type="ECO:0000259" key="2">
    <source>
        <dbReference type="Pfam" id="PF13614"/>
    </source>
</evidence>
<dbReference type="InterPro" id="IPR025669">
    <property type="entry name" value="AAA_dom"/>
</dbReference>
<evidence type="ECO:0000313" key="4">
    <source>
        <dbReference type="Proteomes" id="UP000230292"/>
    </source>
</evidence>
<feature type="region of interest" description="Disordered" evidence="1">
    <location>
        <begin position="257"/>
        <end position="288"/>
    </location>
</feature>
<dbReference type="FunFam" id="3.40.50.300:FF:000285">
    <property type="entry name" value="Sporulation initiation inhibitor Soj"/>
    <property type="match status" value="1"/>
</dbReference>
<sequence>MGRIISIVNQKGGVGKTTTAVNLASCFASLGQRVLLIDLDSQGNATSGIGVDVNRLEHTMYDVLMQHASLASVIRSTVIDNFHIAPSNVDLAGATVELVPVEGREYRLREAVDSIKAHYDIILIDCPPTLGLLTINGLVGSDEVLIPVQTEYYALEGLGQLLQTVTLVKEHLRPELTILGAVLTMYDKRNKLSDAVFNDIYQYFPNKVFGTVIPRNVRVAEAPSHGMPVVEYDRTSKGAKAYKKLAREILVTLPGSGFRTGLDDHNEFQTSDNEEDVPAPQPHSQTNN</sequence>
<dbReference type="Gene3D" id="3.40.50.300">
    <property type="entry name" value="P-loop containing nucleotide triphosphate hydrolases"/>
    <property type="match status" value="1"/>
</dbReference>
<reference evidence="3 4" key="1">
    <citation type="submission" date="2017-09" db="EMBL/GenBank/DDBJ databases">
        <title>Depth-based differentiation of microbial function through sediment-hosted aquifers and enrichment of novel symbionts in the deep terrestrial subsurface.</title>
        <authorList>
            <person name="Probst A.J."/>
            <person name="Ladd B."/>
            <person name="Jarett J.K."/>
            <person name="Geller-Mcgrath D.E."/>
            <person name="Sieber C.M."/>
            <person name="Emerson J.B."/>
            <person name="Anantharaman K."/>
            <person name="Thomas B.C."/>
            <person name="Malmstrom R."/>
            <person name="Stieglmeier M."/>
            <person name="Klingl A."/>
            <person name="Woyke T."/>
            <person name="Ryan C.M."/>
            <person name="Banfield J.F."/>
        </authorList>
    </citation>
    <scope>NUCLEOTIDE SEQUENCE [LARGE SCALE GENOMIC DNA]</scope>
    <source>
        <strain evidence="3">CG15_BIG_FIL_POST_REV_8_21_14_020_45_12</strain>
    </source>
</reference>
<dbReference type="Pfam" id="PF13614">
    <property type="entry name" value="AAA_31"/>
    <property type="match status" value="1"/>
</dbReference>
<dbReference type="EMBL" id="PFGC01000058">
    <property type="protein sequence ID" value="PIW36389.1"/>
    <property type="molecule type" value="Genomic_DNA"/>
</dbReference>
<gene>
    <name evidence="3" type="ORF">COW24_05680</name>
</gene>
<name>A0A2M7H2H7_9BACT</name>
<organism evidence="3 4">
    <name type="scientific">Candidatus Kerfeldbacteria bacterium CG15_BIG_FIL_POST_REV_8_21_14_020_45_12</name>
    <dbReference type="NCBI Taxonomy" id="2014247"/>
    <lineage>
        <taxon>Bacteria</taxon>
        <taxon>Candidatus Kerfeldiibacteriota</taxon>
    </lineage>
</organism>